<keyword evidence="6 15" id="KW-0813">Transport</keyword>
<keyword evidence="11 15" id="KW-0139">CF(1)</keyword>
<comment type="subcellular location">
    <subcellularLocation>
        <location evidence="2 15">Cell membrane</location>
        <topology evidence="2 15">Peripheral membrane protein</topology>
    </subcellularLocation>
</comment>
<dbReference type="InterPro" id="IPR001469">
    <property type="entry name" value="ATP_synth_F1_dsu/esu"/>
</dbReference>
<proteinExistence type="inferred from homology"/>
<feature type="domain" description="ATP synthase epsilon subunit C-terminal" evidence="17">
    <location>
        <begin position="88"/>
        <end position="132"/>
    </location>
</feature>
<evidence type="ECO:0000256" key="13">
    <source>
        <dbReference type="ARBA" id="ARBA00030215"/>
    </source>
</evidence>
<evidence type="ECO:0000256" key="2">
    <source>
        <dbReference type="ARBA" id="ARBA00004202"/>
    </source>
</evidence>
<feature type="domain" description="ATP synthase F1 complex delta/epsilon subunit N-terminal" evidence="18">
    <location>
        <begin position="5"/>
        <end position="84"/>
    </location>
</feature>
<dbReference type="GO" id="GO:0005886">
    <property type="term" value="C:plasma membrane"/>
    <property type="evidence" value="ECO:0007669"/>
    <property type="project" value="UniProtKB-SubCell"/>
</dbReference>
<dbReference type="Pfam" id="PF02823">
    <property type="entry name" value="ATP-synt_DE_N"/>
    <property type="match status" value="1"/>
</dbReference>
<organism evidence="19 20">
    <name type="scientific">Methylomarinovum caldicuralii</name>
    <dbReference type="NCBI Taxonomy" id="438856"/>
    <lineage>
        <taxon>Bacteria</taxon>
        <taxon>Pseudomonadati</taxon>
        <taxon>Pseudomonadota</taxon>
        <taxon>Gammaproteobacteria</taxon>
        <taxon>Methylococcales</taxon>
        <taxon>Methylothermaceae</taxon>
        <taxon>Methylomarinovum</taxon>
    </lineage>
</organism>
<evidence type="ECO:0000259" key="18">
    <source>
        <dbReference type="Pfam" id="PF02823"/>
    </source>
</evidence>
<keyword evidence="7 15" id="KW-1003">Cell membrane</keyword>
<dbReference type="InterPro" id="IPR036794">
    <property type="entry name" value="ATP_F1_dsu/esu_C_sf"/>
</dbReference>
<dbReference type="Pfam" id="PF00401">
    <property type="entry name" value="ATP-synt_DE"/>
    <property type="match status" value="1"/>
</dbReference>
<dbReference type="GO" id="GO:0046933">
    <property type="term" value="F:proton-transporting ATP synthase activity, rotational mechanism"/>
    <property type="evidence" value="ECO:0007669"/>
    <property type="project" value="UniProtKB-UniRule"/>
</dbReference>
<dbReference type="EMBL" id="AP024714">
    <property type="protein sequence ID" value="BCX81200.1"/>
    <property type="molecule type" value="Genomic_DNA"/>
</dbReference>
<dbReference type="RefSeq" id="WP_317706133.1">
    <property type="nucleotide sequence ID" value="NZ_AP024714.1"/>
</dbReference>
<protein>
    <recommendedName>
        <fullName evidence="5 15">ATP synthase epsilon chain</fullName>
    </recommendedName>
    <alternativeName>
        <fullName evidence="14 15">ATP synthase F1 sector epsilon subunit</fullName>
    </alternativeName>
    <alternativeName>
        <fullName evidence="13 15">F-ATPase epsilon subunit</fullName>
    </alternativeName>
</protein>
<dbReference type="FunFam" id="1.20.5.440:FF:000001">
    <property type="entry name" value="ATP synthase epsilon chain"/>
    <property type="match status" value="1"/>
</dbReference>
<gene>
    <name evidence="15" type="primary">atpC</name>
    <name evidence="19" type="ORF">MIT9_P0778</name>
</gene>
<dbReference type="SUPFAM" id="SSF46604">
    <property type="entry name" value="Epsilon subunit of F1F0-ATP synthase C-terminal domain"/>
    <property type="match status" value="1"/>
</dbReference>
<dbReference type="HAMAP" id="MF_00530">
    <property type="entry name" value="ATP_synth_epsil_bac"/>
    <property type="match status" value="1"/>
</dbReference>
<dbReference type="Gene3D" id="2.60.15.10">
    <property type="entry name" value="F0F1 ATP synthase delta/epsilon subunit, N-terminal"/>
    <property type="match status" value="1"/>
</dbReference>
<evidence type="ECO:0000256" key="9">
    <source>
        <dbReference type="ARBA" id="ARBA00023065"/>
    </source>
</evidence>
<comment type="function">
    <text evidence="1 15">Produces ATP from ADP in the presence of a proton gradient across the membrane.</text>
</comment>
<dbReference type="AlphaFoldDB" id="A0AAU9CDZ4"/>
<evidence type="ECO:0000256" key="16">
    <source>
        <dbReference type="RuleBase" id="RU003656"/>
    </source>
</evidence>
<evidence type="ECO:0000259" key="17">
    <source>
        <dbReference type="Pfam" id="PF00401"/>
    </source>
</evidence>
<evidence type="ECO:0000256" key="12">
    <source>
        <dbReference type="ARBA" id="ARBA00023310"/>
    </source>
</evidence>
<dbReference type="GO" id="GO:0045259">
    <property type="term" value="C:proton-transporting ATP synthase complex"/>
    <property type="evidence" value="ECO:0007669"/>
    <property type="project" value="UniProtKB-KW"/>
</dbReference>
<evidence type="ECO:0000256" key="6">
    <source>
        <dbReference type="ARBA" id="ARBA00022448"/>
    </source>
</evidence>
<evidence type="ECO:0000256" key="8">
    <source>
        <dbReference type="ARBA" id="ARBA00022781"/>
    </source>
</evidence>
<dbReference type="PANTHER" id="PTHR13822">
    <property type="entry name" value="ATP SYNTHASE DELTA/EPSILON CHAIN"/>
    <property type="match status" value="1"/>
</dbReference>
<dbReference type="Gene3D" id="1.20.5.440">
    <property type="entry name" value="ATP synthase delta/epsilon subunit, C-terminal domain"/>
    <property type="match status" value="1"/>
</dbReference>
<dbReference type="SUPFAM" id="SSF51344">
    <property type="entry name" value="Epsilon subunit of F1F0-ATP synthase N-terminal domain"/>
    <property type="match status" value="1"/>
</dbReference>
<keyword evidence="20" id="KW-1185">Reference proteome</keyword>
<evidence type="ECO:0000256" key="7">
    <source>
        <dbReference type="ARBA" id="ARBA00022475"/>
    </source>
</evidence>
<evidence type="ECO:0000256" key="1">
    <source>
        <dbReference type="ARBA" id="ARBA00003543"/>
    </source>
</evidence>
<dbReference type="KEGG" id="mcau:MIT9_P0778"/>
<evidence type="ECO:0000256" key="14">
    <source>
        <dbReference type="ARBA" id="ARBA00031795"/>
    </source>
</evidence>
<dbReference type="NCBIfam" id="NF001847">
    <property type="entry name" value="PRK00571.1-4"/>
    <property type="match status" value="1"/>
</dbReference>
<accession>A0AAU9CDZ4</accession>
<comment type="subunit">
    <text evidence="4 15 16">F-type ATPases have 2 components, CF(1) - the catalytic core - and CF(0) - the membrane proton channel. CF(1) has five subunits: alpha(3), beta(3), gamma(1), delta(1), epsilon(1). CF(0) has three main subunits: a, b and c.</text>
</comment>
<dbReference type="NCBIfam" id="TIGR01216">
    <property type="entry name" value="ATP_synt_epsi"/>
    <property type="match status" value="1"/>
</dbReference>
<reference evidence="20" key="1">
    <citation type="journal article" date="2024" name="Int. J. Syst. Evol. Microbiol.">
        <title>Methylomarinovum tepidoasis sp. nov., a moderately thermophilic methanotroph of the family Methylothermaceae isolated from a deep-sea hydrothermal field.</title>
        <authorList>
            <person name="Hirayama H."/>
            <person name="Takaki Y."/>
            <person name="Abe M."/>
            <person name="Miyazaki M."/>
            <person name="Uematsu K."/>
            <person name="Matsui Y."/>
            <person name="Takai K."/>
        </authorList>
    </citation>
    <scope>NUCLEOTIDE SEQUENCE [LARGE SCALE GENOMIC DNA]</scope>
    <source>
        <strain evidence="20">IT-9</strain>
    </source>
</reference>
<dbReference type="Proteomes" id="UP001321825">
    <property type="component" value="Chromosome"/>
</dbReference>
<evidence type="ECO:0000313" key="20">
    <source>
        <dbReference type="Proteomes" id="UP001321825"/>
    </source>
</evidence>
<evidence type="ECO:0000256" key="11">
    <source>
        <dbReference type="ARBA" id="ARBA00023196"/>
    </source>
</evidence>
<evidence type="ECO:0000256" key="5">
    <source>
        <dbReference type="ARBA" id="ARBA00014480"/>
    </source>
</evidence>
<dbReference type="GO" id="GO:0005524">
    <property type="term" value="F:ATP binding"/>
    <property type="evidence" value="ECO:0007669"/>
    <property type="project" value="UniProtKB-UniRule"/>
</dbReference>
<comment type="similarity">
    <text evidence="3 15 16">Belongs to the ATPase epsilon chain family.</text>
</comment>
<dbReference type="InterPro" id="IPR036771">
    <property type="entry name" value="ATPsynth_dsu/esu_N"/>
</dbReference>
<evidence type="ECO:0000256" key="15">
    <source>
        <dbReference type="HAMAP-Rule" id="MF_00530"/>
    </source>
</evidence>
<evidence type="ECO:0000256" key="10">
    <source>
        <dbReference type="ARBA" id="ARBA00023136"/>
    </source>
</evidence>
<dbReference type="CDD" id="cd12152">
    <property type="entry name" value="F1-ATPase_delta"/>
    <property type="match status" value="1"/>
</dbReference>
<sequence length="144" mass="15727">MAMTIHVDIVSAEAEIYSGTAEMVFAPAELGEVGIAPRHAPFLSRLIPGEVRVKVSASEELPFYVSGGIIEVQPHVVTVLADTAIRAKDIDEAAALEAKRRAEEALKDRSGKIDYAKAQAELAEAVRQLQILERYKKHKGSFEK</sequence>
<keyword evidence="9 15" id="KW-0406">Ion transport</keyword>
<keyword evidence="8 15" id="KW-0375">Hydrogen ion transport</keyword>
<evidence type="ECO:0000256" key="4">
    <source>
        <dbReference type="ARBA" id="ARBA00011648"/>
    </source>
</evidence>
<keyword evidence="10 15" id="KW-0472">Membrane</keyword>
<evidence type="ECO:0000313" key="19">
    <source>
        <dbReference type="EMBL" id="BCX81200.1"/>
    </source>
</evidence>
<evidence type="ECO:0000256" key="3">
    <source>
        <dbReference type="ARBA" id="ARBA00005712"/>
    </source>
</evidence>
<dbReference type="InterPro" id="IPR020547">
    <property type="entry name" value="ATP_synth_F1_esu_C"/>
</dbReference>
<keyword evidence="12 15" id="KW-0066">ATP synthesis</keyword>
<name>A0AAU9CDZ4_9GAMM</name>
<dbReference type="FunFam" id="2.60.15.10:FF:000001">
    <property type="entry name" value="ATP synthase epsilon chain"/>
    <property type="match status" value="1"/>
</dbReference>
<dbReference type="PANTHER" id="PTHR13822:SF10">
    <property type="entry name" value="ATP SYNTHASE EPSILON CHAIN, CHLOROPLASTIC"/>
    <property type="match status" value="1"/>
</dbReference>
<dbReference type="InterPro" id="IPR020546">
    <property type="entry name" value="ATP_synth_F1_dsu/esu_N"/>
</dbReference>